<comment type="caution">
    <text evidence="2">The sequence shown here is derived from an EMBL/GenBank/DDBJ whole genome shotgun (WGS) entry which is preliminary data.</text>
</comment>
<feature type="compositionally biased region" description="Basic and acidic residues" evidence="1">
    <location>
        <begin position="38"/>
        <end position="48"/>
    </location>
</feature>
<name>A0A6B0SWU9_9EURY</name>
<dbReference type="Proteomes" id="UP000466535">
    <property type="component" value="Unassembled WGS sequence"/>
</dbReference>
<dbReference type="EMBL" id="WUUT01000001">
    <property type="protein sequence ID" value="MXR50168.1"/>
    <property type="molecule type" value="Genomic_DNA"/>
</dbReference>
<proteinExistence type="predicted"/>
<organism evidence="2 3">
    <name type="scientific">Halovenus carboxidivorans</name>
    <dbReference type="NCBI Taxonomy" id="2692199"/>
    <lineage>
        <taxon>Archaea</taxon>
        <taxon>Methanobacteriati</taxon>
        <taxon>Methanobacteriota</taxon>
        <taxon>Stenosarchaea group</taxon>
        <taxon>Halobacteria</taxon>
        <taxon>Halobacteriales</taxon>
        <taxon>Haloarculaceae</taxon>
        <taxon>Halovenus</taxon>
    </lineage>
</organism>
<evidence type="ECO:0000313" key="2">
    <source>
        <dbReference type="EMBL" id="MXR50168.1"/>
    </source>
</evidence>
<accession>A0A6B0SWU9</accession>
<evidence type="ECO:0000256" key="1">
    <source>
        <dbReference type="SAM" id="MobiDB-lite"/>
    </source>
</evidence>
<feature type="region of interest" description="Disordered" evidence="1">
    <location>
        <begin position="127"/>
        <end position="149"/>
    </location>
</feature>
<sequence>MDRRTFVSGLCCAFAGGVAGCLGSDDEETPDDGPSASGDHREVRIRADNLTRQADNRIVENGQVSIILRLKNIGTEPEYADISLQMRDREGNDLGSEYTRQHGPIAPDEIAEIRFNVDEAESEIGGYELVVREGEPPDSDEGTGNETAG</sequence>
<reference evidence="2 3" key="1">
    <citation type="submission" date="2019-12" db="EMBL/GenBank/DDBJ databases">
        <title>Isolation and characterization of three novel carbon monoxide-oxidizing members of Halobacteria from salione crusts and soils.</title>
        <authorList>
            <person name="Myers M.R."/>
            <person name="King G.M."/>
        </authorList>
    </citation>
    <scope>NUCLEOTIDE SEQUENCE [LARGE SCALE GENOMIC DNA]</scope>
    <source>
        <strain evidence="2 3">WSH3</strain>
    </source>
</reference>
<keyword evidence="3" id="KW-1185">Reference proteome</keyword>
<dbReference type="AlphaFoldDB" id="A0A6B0SWU9"/>
<dbReference type="PROSITE" id="PS51257">
    <property type="entry name" value="PROKAR_LIPOPROTEIN"/>
    <property type="match status" value="1"/>
</dbReference>
<gene>
    <name evidence="2" type="ORF">GRX03_00900</name>
</gene>
<dbReference type="RefSeq" id="WP_159762325.1">
    <property type="nucleotide sequence ID" value="NZ_WUUT01000001.1"/>
</dbReference>
<evidence type="ECO:0000313" key="3">
    <source>
        <dbReference type="Proteomes" id="UP000466535"/>
    </source>
</evidence>
<protein>
    <submittedName>
        <fullName evidence="2">Uncharacterized protein</fullName>
    </submittedName>
</protein>
<feature type="region of interest" description="Disordered" evidence="1">
    <location>
        <begin position="25"/>
        <end position="48"/>
    </location>
</feature>